<organism evidence="1 2">
    <name type="scientific">Edaphobacter modestus</name>
    <dbReference type="NCBI Taxonomy" id="388466"/>
    <lineage>
        <taxon>Bacteria</taxon>
        <taxon>Pseudomonadati</taxon>
        <taxon>Acidobacteriota</taxon>
        <taxon>Terriglobia</taxon>
        <taxon>Terriglobales</taxon>
        <taxon>Acidobacteriaceae</taxon>
        <taxon>Edaphobacter</taxon>
    </lineage>
</organism>
<dbReference type="EMBL" id="SHKW01000001">
    <property type="protein sequence ID" value="RZU38737.1"/>
    <property type="molecule type" value="Genomic_DNA"/>
</dbReference>
<protein>
    <submittedName>
        <fullName evidence="1">Uncharacterized protein</fullName>
    </submittedName>
</protein>
<gene>
    <name evidence="1" type="ORF">BDD14_0006</name>
</gene>
<proteinExistence type="predicted"/>
<dbReference type="Proteomes" id="UP000292958">
    <property type="component" value="Unassembled WGS sequence"/>
</dbReference>
<evidence type="ECO:0000313" key="2">
    <source>
        <dbReference type="Proteomes" id="UP000292958"/>
    </source>
</evidence>
<sequence length="29" mass="3299">MDEVRAVRDEIKVRVAELLQTEGLEKEAA</sequence>
<reference evidence="1 2" key="1">
    <citation type="submission" date="2019-02" db="EMBL/GenBank/DDBJ databases">
        <title>Genomic Encyclopedia of Archaeal and Bacterial Type Strains, Phase II (KMG-II): from individual species to whole genera.</title>
        <authorList>
            <person name="Goeker M."/>
        </authorList>
    </citation>
    <scope>NUCLEOTIDE SEQUENCE [LARGE SCALE GENOMIC DNA]</scope>
    <source>
        <strain evidence="1 2">DSM 18101</strain>
    </source>
</reference>
<name>A0A4Q7YME1_9BACT</name>
<evidence type="ECO:0000313" key="1">
    <source>
        <dbReference type="EMBL" id="RZU38737.1"/>
    </source>
</evidence>
<comment type="caution">
    <text evidence="1">The sequence shown here is derived from an EMBL/GenBank/DDBJ whole genome shotgun (WGS) entry which is preliminary data.</text>
</comment>
<accession>A0A4Q7YME1</accession>
<dbReference type="AlphaFoldDB" id="A0A4Q7YME1"/>
<keyword evidence="2" id="KW-1185">Reference proteome</keyword>